<reference evidence="1" key="1">
    <citation type="journal article" date="2021" name="Proc. Natl. Acad. Sci. U.S.A.">
        <title>A Catalog of Tens of Thousands of Viruses from Human Metagenomes Reveals Hidden Associations with Chronic Diseases.</title>
        <authorList>
            <person name="Tisza M.J."/>
            <person name="Buck C.B."/>
        </authorList>
    </citation>
    <scope>NUCLEOTIDE SEQUENCE</scope>
    <source>
        <strain evidence="1">Ctjel6</strain>
    </source>
</reference>
<protein>
    <submittedName>
        <fullName evidence="1">Peptidoglycan recognition protein</fullName>
    </submittedName>
</protein>
<dbReference type="EMBL" id="BK015086">
    <property type="protein sequence ID" value="DAD90423.1"/>
    <property type="molecule type" value="Genomic_DNA"/>
</dbReference>
<dbReference type="GO" id="GO:0008745">
    <property type="term" value="F:N-acetylmuramoyl-L-alanine amidase activity"/>
    <property type="evidence" value="ECO:0007669"/>
    <property type="project" value="InterPro"/>
</dbReference>
<dbReference type="SUPFAM" id="SSF55846">
    <property type="entry name" value="N-acetylmuramoyl-L-alanine amidase-like"/>
    <property type="match status" value="1"/>
</dbReference>
<evidence type="ECO:0000313" key="1">
    <source>
        <dbReference type="EMBL" id="DAD90423.1"/>
    </source>
</evidence>
<name>A0A8S5N7T4_9CAUD</name>
<sequence>MAWYPGANHWPLNAETSDRSHTPVRMTLHTAVSGAQNLYKYGPYRGTYSTFYVNGVGEVYQYASTGQATRASGAGNFGDISVETWDGASERALTASQVTSLGQLLAWIWDTHPSVPRRIATPGDLRGLAWHRLGCAGDFGRFDPTDRKTWCRAQTGARWSTAYGKNCPYDAKIDQLDDIYQAAIGGSTTPDPITPPIGDEMFIVWRIGDNVAYLVTAHSMRQLTWEEYQAYKVAWPDVPEHSAYPETVQTLMGAVHAQAKTLIDDLRALGGSI</sequence>
<organism evidence="1">
    <name type="scientific">Siphoviridae sp. ctjel6</name>
    <dbReference type="NCBI Taxonomy" id="2826440"/>
    <lineage>
        <taxon>Viruses</taxon>
        <taxon>Duplodnaviria</taxon>
        <taxon>Heunggongvirae</taxon>
        <taxon>Uroviricota</taxon>
        <taxon>Caudoviricetes</taxon>
    </lineage>
</organism>
<dbReference type="InterPro" id="IPR036505">
    <property type="entry name" value="Amidase/PGRP_sf"/>
</dbReference>
<dbReference type="GO" id="GO:0009253">
    <property type="term" value="P:peptidoglycan catabolic process"/>
    <property type="evidence" value="ECO:0007669"/>
    <property type="project" value="InterPro"/>
</dbReference>
<accession>A0A8S5N7T4</accession>
<proteinExistence type="predicted"/>